<evidence type="ECO:0000256" key="1">
    <source>
        <dbReference type="ARBA" id="ARBA00022448"/>
    </source>
</evidence>
<proteinExistence type="inferred from homology"/>
<dbReference type="PIRSF" id="PIRSF001296">
    <property type="entry name" value="K_ATPase_KdpC"/>
    <property type="match status" value="1"/>
</dbReference>
<dbReference type="InterPro" id="IPR003820">
    <property type="entry name" value="KdpC"/>
</dbReference>
<name>N1VRY7_9LEPT</name>
<dbReference type="EMBL" id="AOGW02000010">
    <property type="protein sequence ID" value="EMY61208.1"/>
    <property type="molecule type" value="Genomic_DNA"/>
</dbReference>
<dbReference type="HAMAP" id="MF_00276">
    <property type="entry name" value="KdpC"/>
    <property type="match status" value="1"/>
</dbReference>
<evidence type="ECO:0000313" key="12">
    <source>
        <dbReference type="EMBL" id="EMY61208.1"/>
    </source>
</evidence>
<feature type="transmembrane region" description="Helical" evidence="11">
    <location>
        <begin position="12"/>
        <end position="30"/>
    </location>
</feature>
<dbReference type="Pfam" id="PF02669">
    <property type="entry name" value="KdpC"/>
    <property type="match status" value="1"/>
</dbReference>
<evidence type="ECO:0000256" key="9">
    <source>
        <dbReference type="ARBA" id="ARBA00023065"/>
    </source>
</evidence>
<dbReference type="PANTHER" id="PTHR30042">
    <property type="entry name" value="POTASSIUM-TRANSPORTING ATPASE C CHAIN"/>
    <property type="match status" value="1"/>
</dbReference>
<keyword evidence="2 11" id="KW-1003">Cell membrane</keyword>
<evidence type="ECO:0000256" key="6">
    <source>
        <dbReference type="ARBA" id="ARBA00022840"/>
    </source>
</evidence>
<protein>
    <recommendedName>
        <fullName evidence="11">Potassium-transporting ATPase KdpC subunit</fullName>
    </recommendedName>
    <alternativeName>
        <fullName evidence="11">ATP phosphohydrolase [potassium-transporting] C chain</fullName>
    </alternativeName>
    <alternativeName>
        <fullName evidence="11">Potassium-binding and translocating subunit C</fullName>
    </alternativeName>
    <alternativeName>
        <fullName evidence="11">Potassium-translocating ATPase C chain</fullName>
    </alternativeName>
</protein>
<keyword evidence="4 11" id="KW-0812">Transmembrane</keyword>
<evidence type="ECO:0000256" key="5">
    <source>
        <dbReference type="ARBA" id="ARBA00022741"/>
    </source>
</evidence>
<evidence type="ECO:0000313" key="13">
    <source>
        <dbReference type="Proteomes" id="UP000012371"/>
    </source>
</evidence>
<keyword evidence="1 11" id="KW-0813">Transport</keyword>
<keyword evidence="8 11" id="KW-1133">Transmembrane helix</keyword>
<keyword evidence="7 11" id="KW-0630">Potassium</keyword>
<keyword evidence="10 11" id="KW-0472">Membrane</keyword>
<dbReference type="RefSeq" id="WP_002973871.1">
    <property type="nucleotide sequence ID" value="NZ_AOGW02000010.1"/>
</dbReference>
<keyword evidence="5 11" id="KW-0547">Nucleotide-binding</keyword>
<accession>N1VRY7</accession>
<dbReference type="OrthoDB" id="9809491at2"/>
<dbReference type="GO" id="GO:0005524">
    <property type="term" value="F:ATP binding"/>
    <property type="evidence" value="ECO:0007669"/>
    <property type="project" value="UniProtKB-UniRule"/>
</dbReference>
<sequence length="192" mass="21388">MKSNEASNQWEIAIRFIFLSLLVFGLLYPLSITGLAQSFFPFKANGSVLVSYGKVVGSELLAQQVSAKSMFRYRPSALSYATLPSGASNLSPSSLELKNLVEERKKELENDGISIEKCLELLYTSASGLDPHISVPCALEQAQLIQKERGIPSSMINELIQKNTEYPLFGFIGRERVNVNQLNLSWIQMNHE</sequence>
<comment type="similarity">
    <text evidence="11">Belongs to the KdpC family.</text>
</comment>
<keyword evidence="6 11" id="KW-0067">ATP-binding</keyword>
<dbReference type="AlphaFoldDB" id="N1VRY7"/>
<evidence type="ECO:0000256" key="11">
    <source>
        <dbReference type="HAMAP-Rule" id="MF_00276"/>
    </source>
</evidence>
<organism evidence="12 13">
    <name type="scientific">Leptospira terpstrae serovar Hualin str. LT 11-33 = ATCC 700639</name>
    <dbReference type="NCBI Taxonomy" id="1257025"/>
    <lineage>
        <taxon>Bacteria</taxon>
        <taxon>Pseudomonadati</taxon>
        <taxon>Spirochaetota</taxon>
        <taxon>Spirochaetia</taxon>
        <taxon>Leptospirales</taxon>
        <taxon>Leptospiraceae</taxon>
        <taxon>Leptospira</taxon>
    </lineage>
</organism>
<dbReference type="GO" id="GO:0008556">
    <property type="term" value="F:P-type potassium transmembrane transporter activity"/>
    <property type="evidence" value="ECO:0007669"/>
    <property type="project" value="InterPro"/>
</dbReference>
<dbReference type="GO" id="GO:0005886">
    <property type="term" value="C:plasma membrane"/>
    <property type="evidence" value="ECO:0007669"/>
    <property type="project" value="UniProtKB-SubCell"/>
</dbReference>
<comment type="function">
    <text evidence="11">Part of the high-affinity ATP-driven potassium transport (or Kdp) system, which catalyzes the hydrolysis of ATP coupled with the electrogenic transport of potassium into the cytoplasm. This subunit acts as a catalytic chaperone that increases the ATP-binding affinity of the ATP-hydrolyzing subunit KdpB by the formation of a transient KdpB/KdpC/ATP ternary complex.</text>
</comment>
<evidence type="ECO:0000256" key="2">
    <source>
        <dbReference type="ARBA" id="ARBA00022475"/>
    </source>
</evidence>
<keyword evidence="9 11" id="KW-0406">Ion transport</keyword>
<dbReference type="Proteomes" id="UP000012371">
    <property type="component" value="Unassembled WGS sequence"/>
</dbReference>
<keyword evidence="3 11" id="KW-0633">Potassium transport</keyword>
<keyword evidence="13" id="KW-1185">Reference proteome</keyword>
<comment type="subcellular location">
    <subcellularLocation>
        <location evidence="11">Cell membrane</location>
        <topology evidence="11">Single-pass membrane protein</topology>
    </subcellularLocation>
</comment>
<dbReference type="PANTHER" id="PTHR30042:SF2">
    <property type="entry name" value="POTASSIUM-TRANSPORTING ATPASE KDPC SUBUNIT"/>
    <property type="match status" value="1"/>
</dbReference>
<evidence type="ECO:0000256" key="7">
    <source>
        <dbReference type="ARBA" id="ARBA00022958"/>
    </source>
</evidence>
<comment type="subunit">
    <text evidence="11">The system is composed of three essential subunits: KdpA, KdpB and KdpC.</text>
</comment>
<comment type="caution">
    <text evidence="12">The sequence shown here is derived from an EMBL/GenBank/DDBJ whole genome shotgun (WGS) entry which is preliminary data.</text>
</comment>
<evidence type="ECO:0000256" key="3">
    <source>
        <dbReference type="ARBA" id="ARBA00022538"/>
    </source>
</evidence>
<evidence type="ECO:0000256" key="10">
    <source>
        <dbReference type="ARBA" id="ARBA00023136"/>
    </source>
</evidence>
<dbReference type="STRING" id="1257025.LEP1GSC203_2031"/>
<gene>
    <name evidence="11" type="primary">kdpC</name>
    <name evidence="12" type="ORF">LEP1GSC203_2031</name>
</gene>
<evidence type="ECO:0000256" key="8">
    <source>
        <dbReference type="ARBA" id="ARBA00022989"/>
    </source>
</evidence>
<reference evidence="12" key="1">
    <citation type="submission" date="2013-03" db="EMBL/GenBank/DDBJ databases">
        <authorList>
            <person name="Harkins D.M."/>
            <person name="Durkin A.S."/>
            <person name="Brinkac L.M."/>
            <person name="Haft D.H."/>
            <person name="Selengut J.D."/>
            <person name="Sanka R."/>
            <person name="DePew J."/>
            <person name="Purushe J."/>
            <person name="Hartskeerl R.A."/>
            <person name="Ahmed A."/>
            <person name="van der Linden H."/>
            <person name="Goris M.G.A."/>
            <person name="Vinetz J.M."/>
            <person name="Sutton G.G."/>
            <person name="Nierman W.C."/>
            <person name="Fouts D.E."/>
        </authorList>
    </citation>
    <scope>NUCLEOTIDE SEQUENCE [LARGE SCALE GENOMIC DNA]</scope>
    <source>
        <strain evidence="12">LT 11-33</strain>
    </source>
</reference>
<evidence type="ECO:0000256" key="4">
    <source>
        <dbReference type="ARBA" id="ARBA00022692"/>
    </source>
</evidence>